<dbReference type="AlphaFoldDB" id="A0A845B960"/>
<keyword evidence="9" id="KW-0270">Exopolysaccharide synthesis</keyword>
<dbReference type="InterPro" id="IPR003362">
    <property type="entry name" value="Bact_transf"/>
</dbReference>
<evidence type="ECO:0000256" key="7">
    <source>
        <dbReference type="ARBA" id="ARBA00022989"/>
    </source>
</evidence>
<gene>
    <name evidence="12" type="ORF">E0493_06935</name>
</gene>
<evidence type="ECO:0000256" key="9">
    <source>
        <dbReference type="ARBA" id="ARBA00023169"/>
    </source>
</evidence>
<comment type="subcellular location">
    <subcellularLocation>
        <location evidence="2">Cell membrane</location>
    </subcellularLocation>
    <subcellularLocation>
        <location evidence="1">Membrane</location>
        <topology evidence="1">Multi-pass membrane protein</topology>
    </subcellularLocation>
</comment>
<feature type="transmembrane region" description="Helical" evidence="10">
    <location>
        <begin position="298"/>
        <end position="324"/>
    </location>
</feature>
<dbReference type="GO" id="GO:0000271">
    <property type="term" value="P:polysaccharide biosynthetic process"/>
    <property type="evidence" value="ECO:0007669"/>
    <property type="project" value="UniProtKB-KW"/>
</dbReference>
<dbReference type="GO" id="GO:0016780">
    <property type="term" value="F:phosphotransferase activity, for other substituted phosphate groups"/>
    <property type="evidence" value="ECO:0007669"/>
    <property type="project" value="TreeGrafter"/>
</dbReference>
<evidence type="ECO:0000256" key="4">
    <source>
        <dbReference type="ARBA" id="ARBA00022475"/>
    </source>
</evidence>
<keyword evidence="13" id="KW-1185">Reference proteome</keyword>
<comment type="similarity">
    <text evidence="3">Belongs to the bacterial sugar transferase family.</text>
</comment>
<feature type="domain" description="Bacterial sugar transferase" evidence="11">
    <location>
        <begin position="296"/>
        <end position="489"/>
    </location>
</feature>
<feature type="transmembrane region" description="Helical" evidence="10">
    <location>
        <begin position="113"/>
        <end position="134"/>
    </location>
</feature>
<feature type="transmembrane region" description="Helical" evidence="10">
    <location>
        <begin position="46"/>
        <end position="70"/>
    </location>
</feature>
<evidence type="ECO:0000256" key="5">
    <source>
        <dbReference type="ARBA" id="ARBA00022679"/>
    </source>
</evidence>
<dbReference type="EMBL" id="SNVJ01000004">
    <property type="protein sequence ID" value="MXP63088.1"/>
    <property type="molecule type" value="Genomic_DNA"/>
</dbReference>
<dbReference type="InterPro" id="IPR017475">
    <property type="entry name" value="EPS_sugar_tfrase"/>
</dbReference>
<comment type="caution">
    <text evidence="12">The sequence shown here is derived from an EMBL/GenBank/DDBJ whole genome shotgun (WGS) entry which is preliminary data.</text>
</comment>
<reference evidence="12 13" key="1">
    <citation type="submission" date="2019-03" db="EMBL/GenBank/DDBJ databases">
        <title>Roseomonas sp. a novel Roseomonas species isolated from Sea whip Gorgonian.</title>
        <authorList>
            <person name="Li F."/>
            <person name="Pan X."/>
            <person name="Huang S."/>
            <person name="Li Z."/>
            <person name="Meng B."/>
        </authorList>
    </citation>
    <scope>NUCLEOTIDE SEQUENCE [LARGE SCALE GENOMIC DNA]</scope>
    <source>
        <strain evidence="12 13">M0104</strain>
    </source>
</reference>
<evidence type="ECO:0000313" key="12">
    <source>
        <dbReference type="EMBL" id="MXP63088.1"/>
    </source>
</evidence>
<dbReference type="PANTHER" id="PTHR30576">
    <property type="entry name" value="COLANIC BIOSYNTHESIS UDP-GLUCOSE LIPID CARRIER TRANSFERASE"/>
    <property type="match status" value="1"/>
</dbReference>
<feature type="transmembrane region" description="Helical" evidence="10">
    <location>
        <begin position="140"/>
        <end position="159"/>
    </location>
</feature>
<dbReference type="GO" id="GO:0005886">
    <property type="term" value="C:plasma membrane"/>
    <property type="evidence" value="ECO:0007669"/>
    <property type="project" value="UniProtKB-SubCell"/>
</dbReference>
<evidence type="ECO:0000259" key="11">
    <source>
        <dbReference type="Pfam" id="PF02397"/>
    </source>
</evidence>
<dbReference type="Proteomes" id="UP000460715">
    <property type="component" value="Unassembled WGS sequence"/>
</dbReference>
<proteinExistence type="inferred from homology"/>
<dbReference type="NCBIfam" id="TIGR03025">
    <property type="entry name" value="EPS_sugtrans"/>
    <property type="match status" value="1"/>
</dbReference>
<organism evidence="12 13">
    <name type="scientific">Teichococcus coralli</name>
    <dbReference type="NCBI Taxonomy" id="2545983"/>
    <lineage>
        <taxon>Bacteria</taxon>
        <taxon>Pseudomonadati</taxon>
        <taxon>Pseudomonadota</taxon>
        <taxon>Alphaproteobacteria</taxon>
        <taxon>Acetobacterales</taxon>
        <taxon>Roseomonadaceae</taxon>
        <taxon>Roseomonas</taxon>
    </lineage>
</organism>
<keyword evidence="7 10" id="KW-1133">Transmembrane helix</keyword>
<evidence type="ECO:0000256" key="3">
    <source>
        <dbReference type="ARBA" id="ARBA00006464"/>
    </source>
</evidence>
<evidence type="ECO:0000313" key="13">
    <source>
        <dbReference type="Proteomes" id="UP000460715"/>
    </source>
</evidence>
<name>A0A845B960_9PROT</name>
<accession>A0A845B960</accession>
<keyword evidence="5 12" id="KW-0808">Transferase</keyword>
<evidence type="ECO:0000256" key="8">
    <source>
        <dbReference type="ARBA" id="ARBA00023136"/>
    </source>
</evidence>
<dbReference type="PANTHER" id="PTHR30576:SF4">
    <property type="entry name" value="UNDECAPRENYL-PHOSPHATE GALACTOSE PHOSPHOTRANSFERASE"/>
    <property type="match status" value="1"/>
</dbReference>
<protein>
    <submittedName>
        <fullName evidence="12">Exopolysaccharide biosynthesis polyprenyl glycosylphosphotransferase</fullName>
    </submittedName>
</protein>
<feature type="transmembrane region" description="Helical" evidence="10">
    <location>
        <begin position="82"/>
        <end position="101"/>
    </location>
</feature>
<sequence>MVMSDIFTSLPRSRTGLFEADAPLAALATLQDHPARGAWHVMRMPVLLLADVLAAGLAVVVASACLELLPEWLNWPGKVLDMPLILAASSGLIAGHAWLGLYDTAGRGPVERLRLRALAAVAMPCLALVPITVAAQPTPAAVPVLLLAAGLLVLLGFVAEELLRWLLIGREAWGDRAVVAGEGAEQLASFLLAHPELGVRPVGVLAEPKPGGESGGVPRLGSAGRLAQFGGSAEIAVITGPEAAALDIAQLPFRRVIIMHNMQGLPASAGAVRQLGDAPGLEFSSRSRRAGALRLKRTFDLCVAVPALLFMLPLILLLALAVWLSSRGPAFYTQRRVGHHGRPITILKLRTMYCDAEARLQDLLQRDTAVREEWERHVKLSRDPRVLPGIGPFLRRTSLDELPQLWNVIRGDISLVGPRPFPNYHVERFGEDFQVLRASVKPGLTGLWQISARSDADLRQQQEIDSFYIRNWSLWLDLYIVLGTIPAVLGARGAH</sequence>
<evidence type="ECO:0000256" key="10">
    <source>
        <dbReference type="SAM" id="Phobius"/>
    </source>
</evidence>
<evidence type="ECO:0000256" key="6">
    <source>
        <dbReference type="ARBA" id="ARBA00022692"/>
    </source>
</evidence>
<keyword evidence="4" id="KW-1003">Cell membrane</keyword>
<keyword evidence="6 10" id="KW-0812">Transmembrane</keyword>
<evidence type="ECO:0000256" key="1">
    <source>
        <dbReference type="ARBA" id="ARBA00004141"/>
    </source>
</evidence>
<keyword evidence="8 10" id="KW-0472">Membrane</keyword>
<dbReference type="Pfam" id="PF02397">
    <property type="entry name" value="Bac_transf"/>
    <property type="match status" value="1"/>
</dbReference>
<evidence type="ECO:0000256" key="2">
    <source>
        <dbReference type="ARBA" id="ARBA00004236"/>
    </source>
</evidence>